<dbReference type="Pfam" id="PF14029">
    <property type="entry name" value="DUF4244"/>
    <property type="match status" value="1"/>
</dbReference>
<evidence type="ECO:0000313" key="2">
    <source>
        <dbReference type="EMBL" id="MFD1044837.1"/>
    </source>
</evidence>
<gene>
    <name evidence="2" type="ORF">ACFQ1S_04125</name>
</gene>
<proteinExistence type="predicted"/>
<comment type="caution">
    <text evidence="2">The sequence shown here is derived from an EMBL/GenBank/DDBJ whole genome shotgun (WGS) entry which is preliminary data.</text>
</comment>
<evidence type="ECO:0000256" key="1">
    <source>
        <dbReference type="SAM" id="MobiDB-lite"/>
    </source>
</evidence>
<dbReference type="InterPro" id="IPR025338">
    <property type="entry name" value="DUF4244"/>
</dbReference>
<name>A0ABW3M2I4_9PSEU</name>
<reference evidence="3" key="1">
    <citation type="journal article" date="2019" name="Int. J. Syst. Evol. Microbiol.">
        <title>The Global Catalogue of Microorganisms (GCM) 10K type strain sequencing project: providing services to taxonomists for standard genome sequencing and annotation.</title>
        <authorList>
            <consortium name="The Broad Institute Genomics Platform"/>
            <consortium name="The Broad Institute Genome Sequencing Center for Infectious Disease"/>
            <person name="Wu L."/>
            <person name="Ma J."/>
        </authorList>
    </citation>
    <scope>NUCLEOTIDE SEQUENCE [LARGE SCALE GENOMIC DNA]</scope>
    <source>
        <strain evidence="3">JCM 31486</strain>
    </source>
</reference>
<sequence length="142" mass="16018">MMLDDRGMSTVEYAIGLLAAAALAATLLFVLSGGEVAGQQLYGLVPFRVTDPDVHVPGFPHARILGLSGNHGQDGDDEQRGDQRPPLAEDRDDRDDRDDREDHRADHDRRGPVLLLVEDDGVRRDLFRQRRKPLDELVEWRR</sequence>
<organism evidence="2 3">
    <name type="scientific">Kibdelosporangium lantanae</name>
    <dbReference type="NCBI Taxonomy" id="1497396"/>
    <lineage>
        <taxon>Bacteria</taxon>
        <taxon>Bacillati</taxon>
        <taxon>Actinomycetota</taxon>
        <taxon>Actinomycetes</taxon>
        <taxon>Pseudonocardiales</taxon>
        <taxon>Pseudonocardiaceae</taxon>
        <taxon>Kibdelosporangium</taxon>
    </lineage>
</organism>
<keyword evidence="3" id="KW-1185">Reference proteome</keyword>
<protein>
    <submittedName>
        <fullName evidence="2">DUF4244 domain-containing protein</fullName>
    </submittedName>
</protein>
<evidence type="ECO:0000313" key="3">
    <source>
        <dbReference type="Proteomes" id="UP001597045"/>
    </source>
</evidence>
<dbReference type="Proteomes" id="UP001597045">
    <property type="component" value="Unassembled WGS sequence"/>
</dbReference>
<dbReference type="EMBL" id="JBHTIS010000138">
    <property type="protein sequence ID" value="MFD1044837.1"/>
    <property type="molecule type" value="Genomic_DNA"/>
</dbReference>
<feature type="compositionally biased region" description="Basic and acidic residues" evidence="1">
    <location>
        <begin position="100"/>
        <end position="111"/>
    </location>
</feature>
<feature type="region of interest" description="Disordered" evidence="1">
    <location>
        <begin position="60"/>
        <end position="111"/>
    </location>
</feature>
<feature type="compositionally biased region" description="Basic and acidic residues" evidence="1">
    <location>
        <begin position="78"/>
        <end position="91"/>
    </location>
</feature>
<accession>A0ABW3M2I4</accession>